<evidence type="ECO:0000256" key="1">
    <source>
        <dbReference type="ARBA" id="ARBA00001936"/>
    </source>
</evidence>
<sequence length="407" mass="44747">MKLAILSCSPQAYSTRRLKEAAEQRGHRVKVLNTLKFAIDLDRGNPDLYYRQKHLSTYDAVLPRIGASITYYGTAVVRQFQEMDIFCANTAHGITNSRDKLRSLQILSRHHVGIPRTTFVRDKKDVLPAIKRVGGAPVIIKLIEGTQGIGVLLAESEKQAESIIELLQSQKQNVLIQKFVAESKGKDVRAFVVGDQVVAAMRRVAQGQEFRSNVHRGGIAEPIDLDEQYRETAVRCAQILGLRVAGVDMLEGKDGPQVMEVNSSPGLEGIESCTELDIAGAVVDYIAAQVDFPEIDLRQRLTVSKGYGVTEIFVPEGSKFIGQTIVETKLAESDINVLTLYRGSKVIPNPRAGRVLEPGDKLLCFGKLEAMRGMVPARTQRKRRPVVQELDTQLLDGQAGADSGSGE</sequence>
<comment type="cofactor">
    <cofactor evidence="2">
        <name>Mg(2+)</name>
        <dbReference type="ChEBI" id="CHEBI:18420"/>
    </cofactor>
</comment>
<dbReference type="GO" id="GO:0006412">
    <property type="term" value="P:translation"/>
    <property type="evidence" value="ECO:0007669"/>
    <property type="project" value="UniProtKB-KW"/>
</dbReference>
<evidence type="ECO:0000259" key="12">
    <source>
        <dbReference type="PROSITE" id="PS51202"/>
    </source>
</evidence>
<dbReference type="FunFam" id="3.30.470.20:FF:000058">
    <property type="entry name" value="Alpha-aminoadipate--LysW ligase LysX protein"/>
    <property type="match status" value="1"/>
</dbReference>
<evidence type="ECO:0000256" key="10">
    <source>
        <dbReference type="PROSITE-ProRule" id="PRU00409"/>
    </source>
</evidence>
<dbReference type="PANTHER" id="PTHR21621">
    <property type="entry name" value="RIBOSOMAL PROTEIN S6 MODIFICATION PROTEIN"/>
    <property type="match status" value="1"/>
</dbReference>
<feature type="domain" description="ATP-grasp" evidence="11">
    <location>
        <begin position="104"/>
        <end position="287"/>
    </location>
</feature>
<dbReference type="PROSITE" id="PS50975">
    <property type="entry name" value="ATP_GRASP"/>
    <property type="match status" value="1"/>
</dbReference>
<dbReference type="InterPro" id="IPR004666">
    <property type="entry name" value="Rp_bS6_RimK/Lys_biosynth_LsyX"/>
</dbReference>
<dbReference type="Gene3D" id="3.30.70.1450">
    <property type="entry name" value="Regulator of K+ conductance, C-terminal domain"/>
    <property type="match status" value="1"/>
</dbReference>
<dbReference type="Pfam" id="PF08443">
    <property type="entry name" value="RimK"/>
    <property type="match status" value="1"/>
</dbReference>
<dbReference type="GO" id="GO:0008324">
    <property type="term" value="F:monoatomic cation transmembrane transporter activity"/>
    <property type="evidence" value="ECO:0007669"/>
    <property type="project" value="InterPro"/>
</dbReference>
<keyword evidence="14" id="KW-1185">Reference proteome</keyword>
<dbReference type="Gene3D" id="3.40.50.20">
    <property type="match status" value="1"/>
</dbReference>
<evidence type="ECO:0000256" key="5">
    <source>
        <dbReference type="ARBA" id="ARBA00022741"/>
    </source>
</evidence>
<dbReference type="PANTHER" id="PTHR21621:SF0">
    <property type="entry name" value="BETA-CITRYLGLUTAMATE SYNTHASE B-RELATED"/>
    <property type="match status" value="1"/>
</dbReference>
<dbReference type="InterPro" id="IPR013815">
    <property type="entry name" value="ATP_grasp_subdomain_1"/>
</dbReference>
<keyword evidence="4" id="KW-0479">Metal-binding</keyword>
<reference evidence="13 14" key="1">
    <citation type="submission" date="2019-09" db="EMBL/GenBank/DDBJ databases">
        <authorList>
            <person name="Chen X.-Y."/>
        </authorList>
    </citation>
    <scope>NUCLEOTIDE SEQUENCE [LARGE SCALE GENOMIC DNA]</scope>
    <source>
        <strain evidence="13 14">NY5</strain>
    </source>
</reference>
<evidence type="ECO:0000256" key="8">
    <source>
        <dbReference type="ARBA" id="ARBA00022917"/>
    </source>
</evidence>
<dbReference type="GO" id="GO:0009432">
    <property type="term" value="P:SOS response"/>
    <property type="evidence" value="ECO:0007669"/>
    <property type="project" value="TreeGrafter"/>
</dbReference>
<comment type="cofactor">
    <cofactor evidence="1">
        <name>Mn(2+)</name>
        <dbReference type="ChEBI" id="CHEBI:29035"/>
    </cofactor>
</comment>
<accession>A0A5B0X3T1</accession>
<proteinExistence type="predicted"/>
<dbReference type="Proteomes" id="UP000323708">
    <property type="component" value="Unassembled WGS sequence"/>
</dbReference>
<dbReference type="GO" id="GO:0018169">
    <property type="term" value="F:ribosomal S6-glutamic acid ligase activity"/>
    <property type="evidence" value="ECO:0007669"/>
    <property type="project" value="TreeGrafter"/>
</dbReference>
<evidence type="ECO:0000313" key="13">
    <source>
        <dbReference type="EMBL" id="KAA1194020.1"/>
    </source>
</evidence>
<dbReference type="EMBL" id="VTUX01000001">
    <property type="protein sequence ID" value="KAA1194020.1"/>
    <property type="molecule type" value="Genomic_DNA"/>
</dbReference>
<dbReference type="SUPFAM" id="SSF56059">
    <property type="entry name" value="Glutathione synthetase ATP-binding domain-like"/>
    <property type="match status" value="1"/>
</dbReference>
<dbReference type="SUPFAM" id="SSF116726">
    <property type="entry name" value="TrkA C-terminal domain-like"/>
    <property type="match status" value="1"/>
</dbReference>
<evidence type="ECO:0000256" key="7">
    <source>
        <dbReference type="ARBA" id="ARBA00022842"/>
    </source>
</evidence>
<name>A0A5B0X3T1_9GAMM</name>
<dbReference type="NCBIfam" id="TIGR00768">
    <property type="entry name" value="rimK_fam"/>
    <property type="match status" value="1"/>
</dbReference>
<dbReference type="GO" id="GO:0005737">
    <property type="term" value="C:cytoplasm"/>
    <property type="evidence" value="ECO:0007669"/>
    <property type="project" value="TreeGrafter"/>
</dbReference>
<keyword evidence="6 10" id="KW-0067">ATP-binding</keyword>
<dbReference type="Pfam" id="PF02080">
    <property type="entry name" value="TrkA_C"/>
    <property type="match status" value="1"/>
</dbReference>
<evidence type="ECO:0000256" key="4">
    <source>
        <dbReference type="ARBA" id="ARBA00022723"/>
    </source>
</evidence>
<protein>
    <submittedName>
        <fullName evidence="13">RimK family alpha-L-glutamate ligase</fullName>
    </submittedName>
</protein>
<keyword evidence="7" id="KW-0460">Magnesium</keyword>
<evidence type="ECO:0000256" key="2">
    <source>
        <dbReference type="ARBA" id="ARBA00001946"/>
    </source>
</evidence>
<dbReference type="Gene3D" id="3.30.470.20">
    <property type="entry name" value="ATP-grasp fold, B domain"/>
    <property type="match status" value="1"/>
</dbReference>
<dbReference type="Gene3D" id="3.30.1490.20">
    <property type="entry name" value="ATP-grasp fold, A domain"/>
    <property type="match status" value="1"/>
</dbReference>
<evidence type="ECO:0000256" key="9">
    <source>
        <dbReference type="ARBA" id="ARBA00023211"/>
    </source>
</evidence>
<evidence type="ECO:0000256" key="3">
    <source>
        <dbReference type="ARBA" id="ARBA00022598"/>
    </source>
</evidence>
<gene>
    <name evidence="13" type="ORF">F0M18_00825</name>
</gene>
<dbReference type="InterPro" id="IPR013651">
    <property type="entry name" value="ATP-grasp_RimK-type"/>
</dbReference>
<dbReference type="GO" id="GO:0046872">
    <property type="term" value="F:metal ion binding"/>
    <property type="evidence" value="ECO:0007669"/>
    <property type="project" value="UniProtKB-KW"/>
</dbReference>
<organism evidence="13 14">
    <name type="scientific">Pseudohalioglobus sediminis</name>
    <dbReference type="NCBI Taxonomy" id="2606449"/>
    <lineage>
        <taxon>Bacteria</taxon>
        <taxon>Pseudomonadati</taxon>
        <taxon>Pseudomonadota</taxon>
        <taxon>Gammaproteobacteria</taxon>
        <taxon>Cellvibrionales</taxon>
        <taxon>Halieaceae</taxon>
        <taxon>Pseudohalioglobus</taxon>
    </lineage>
</organism>
<evidence type="ECO:0000256" key="6">
    <source>
        <dbReference type="ARBA" id="ARBA00022840"/>
    </source>
</evidence>
<keyword evidence="8" id="KW-0648">Protein biosynthesis</keyword>
<keyword evidence="9" id="KW-0464">Manganese</keyword>
<dbReference type="Pfam" id="PF18030">
    <property type="entry name" value="Rimk_N"/>
    <property type="match status" value="1"/>
</dbReference>
<dbReference type="InterPro" id="IPR036721">
    <property type="entry name" value="RCK_C_sf"/>
</dbReference>
<dbReference type="GO" id="GO:0006813">
    <property type="term" value="P:potassium ion transport"/>
    <property type="evidence" value="ECO:0007669"/>
    <property type="project" value="InterPro"/>
</dbReference>
<dbReference type="AlphaFoldDB" id="A0A5B0X3T1"/>
<dbReference type="InterPro" id="IPR006037">
    <property type="entry name" value="RCK_C"/>
</dbReference>
<comment type="caution">
    <text evidence="13">The sequence shown here is derived from an EMBL/GenBank/DDBJ whole genome shotgun (WGS) entry which is preliminary data.</text>
</comment>
<evidence type="ECO:0000313" key="14">
    <source>
        <dbReference type="Proteomes" id="UP000323708"/>
    </source>
</evidence>
<feature type="domain" description="RCK C-terminal" evidence="12">
    <location>
        <begin position="296"/>
        <end position="380"/>
    </location>
</feature>
<keyword evidence="5 10" id="KW-0547">Nucleotide-binding</keyword>
<evidence type="ECO:0000259" key="11">
    <source>
        <dbReference type="PROSITE" id="PS50975"/>
    </source>
</evidence>
<keyword evidence="3 13" id="KW-0436">Ligase</keyword>
<dbReference type="GO" id="GO:0005524">
    <property type="term" value="F:ATP binding"/>
    <property type="evidence" value="ECO:0007669"/>
    <property type="project" value="UniProtKB-UniRule"/>
</dbReference>
<dbReference type="InterPro" id="IPR011761">
    <property type="entry name" value="ATP-grasp"/>
</dbReference>
<dbReference type="PROSITE" id="PS51202">
    <property type="entry name" value="RCK_C"/>
    <property type="match status" value="1"/>
</dbReference>
<dbReference type="InterPro" id="IPR041107">
    <property type="entry name" value="Rimk_N"/>
</dbReference>